<gene>
    <name evidence="4" type="ORF">FC08_GL000215</name>
</gene>
<dbReference type="AlphaFoldDB" id="A0AAJ0LFC5"/>
<dbReference type="InterPro" id="IPR002495">
    <property type="entry name" value="Glyco_trans_8"/>
</dbReference>
<dbReference type="GO" id="GO:0046872">
    <property type="term" value="F:metal ion binding"/>
    <property type="evidence" value="ECO:0007669"/>
    <property type="project" value="UniProtKB-KW"/>
</dbReference>
<dbReference type="Pfam" id="PF01501">
    <property type="entry name" value="Glyco_transf_8"/>
    <property type="match status" value="2"/>
</dbReference>
<evidence type="ECO:0000313" key="4">
    <source>
        <dbReference type="EMBL" id="KRK92963.1"/>
    </source>
</evidence>
<dbReference type="Gene3D" id="3.90.550.10">
    <property type="entry name" value="Spore Coat Polysaccharide Biosynthesis Protein SpsA, Chain A"/>
    <property type="match status" value="2"/>
</dbReference>
<dbReference type="RefSeq" id="WP_223316037.1">
    <property type="nucleotide sequence ID" value="NZ_AZDL01000012.1"/>
</dbReference>
<dbReference type="PANTHER" id="PTHR13778:SF47">
    <property type="entry name" value="LIPOPOLYSACCHARIDE 1,3-GALACTOSYLTRANSFERASE"/>
    <property type="match status" value="1"/>
</dbReference>
<evidence type="ECO:0000256" key="3">
    <source>
        <dbReference type="ARBA" id="ARBA00022723"/>
    </source>
</evidence>
<proteinExistence type="predicted"/>
<sequence length="566" mass="65621">MVIINAINIMFAADENYGDQLLIAIKSVLTHISPKTTINFFILDNELTPQTKHAVSKRVPRPNQVEFIALNKQLFENCPESNHINKTAYYRILAPTLLLREKIERVLYLDVDILVQTDLTPLYNTPLGTNIVGAVIDPGQALTLRRLGITPPQSNNIYFNSGVMLIDTVRWNHASITERTFHFINHHADRLQFHDQDALNATLVGKVKLLHPKWNVQNSLLFRKHAPINTEYAHLFDEAIANLAIVHFTTHEKPWNTLKSHPFLNQYQKELKQLHAQQSDTINIVSAVNSDFIETLAILYASILNHNDSHRHYAFYVLEDHLTARDKAVLQHVVARFDADLTFAEVNESLLANTVESDRILKTAYYRILIPDVFPHLDRALYIDCDALCLTDLARLWDIDLGQSFLAAVEDAGFHERLEKMAIDYQSPRYFNSGVMLLNLKKWRQHNIVSRVLDFINQHPEKLRFHDQDALNAILHDRWIHLHPMWNAQTNILMNTITPPTEHLKKQFLETQKEPALVHFCGHEKPWHASSSHPFTPQYRYYRQRFLKQKKRLVPFANRRSLSQQG</sequence>
<organism evidence="4 5">
    <name type="scientific">Latilactobacillus curvatus JCM 1096 = DSM 20019</name>
    <dbReference type="NCBI Taxonomy" id="1293592"/>
    <lineage>
        <taxon>Bacteria</taxon>
        <taxon>Bacillati</taxon>
        <taxon>Bacillota</taxon>
        <taxon>Bacilli</taxon>
        <taxon>Lactobacillales</taxon>
        <taxon>Lactobacillaceae</taxon>
        <taxon>Latilactobacillus</taxon>
    </lineage>
</organism>
<evidence type="ECO:0000313" key="5">
    <source>
        <dbReference type="Proteomes" id="UP000050828"/>
    </source>
</evidence>
<dbReference type="Proteomes" id="UP000050828">
    <property type="component" value="Unassembled WGS sequence"/>
</dbReference>
<reference evidence="4 5" key="1">
    <citation type="journal article" date="2015" name="Genome Announc.">
        <title>Expanding the biotechnology potential of lactobacilli through comparative genomics of 213 strains and associated genera.</title>
        <authorList>
            <person name="Sun Z."/>
            <person name="Harris H.M."/>
            <person name="McCann A."/>
            <person name="Guo C."/>
            <person name="Argimon S."/>
            <person name="Zhang W."/>
            <person name="Yang X."/>
            <person name="Jeffery I.B."/>
            <person name="Cooney J.C."/>
            <person name="Kagawa T.F."/>
            <person name="Liu W."/>
            <person name="Song Y."/>
            <person name="Salvetti E."/>
            <person name="Wrobel A."/>
            <person name="Rasinkangas P."/>
            <person name="Parkhill J."/>
            <person name="Rea M.C."/>
            <person name="O'Sullivan O."/>
            <person name="Ritari J."/>
            <person name="Douillard F.P."/>
            <person name="Paul Ross R."/>
            <person name="Yang R."/>
            <person name="Briner A.E."/>
            <person name="Felis G.E."/>
            <person name="de Vos W.M."/>
            <person name="Barrangou R."/>
            <person name="Klaenhammer T.R."/>
            <person name="Caufield P.W."/>
            <person name="Cui Y."/>
            <person name="Zhang H."/>
            <person name="O'Toole P.W."/>
        </authorList>
    </citation>
    <scope>NUCLEOTIDE SEQUENCE [LARGE SCALE GENOMIC DNA]</scope>
    <source>
        <strain evidence="4 5">DSM 20019</strain>
    </source>
</reference>
<dbReference type="InterPro" id="IPR050748">
    <property type="entry name" value="Glycosyltrans_8_dom-fam"/>
</dbReference>
<dbReference type="CDD" id="cd04194">
    <property type="entry name" value="GT8_A4GalT_like"/>
    <property type="match status" value="2"/>
</dbReference>
<dbReference type="GeneID" id="49611474"/>
<evidence type="ECO:0000256" key="2">
    <source>
        <dbReference type="ARBA" id="ARBA00022679"/>
    </source>
</evidence>
<dbReference type="InterPro" id="IPR029044">
    <property type="entry name" value="Nucleotide-diphossugar_trans"/>
</dbReference>
<comment type="caution">
    <text evidence="4">The sequence shown here is derived from an EMBL/GenBank/DDBJ whole genome shotgun (WGS) entry which is preliminary data.</text>
</comment>
<keyword evidence="1" id="KW-0328">Glycosyltransferase</keyword>
<dbReference type="PANTHER" id="PTHR13778">
    <property type="entry name" value="GLYCOSYLTRANSFERASE 8 DOMAIN-CONTAINING PROTEIN"/>
    <property type="match status" value="1"/>
</dbReference>
<evidence type="ECO:0000256" key="1">
    <source>
        <dbReference type="ARBA" id="ARBA00022676"/>
    </source>
</evidence>
<name>A0AAJ0LFC5_LATCU</name>
<protein>
    <submittedName>
        <fullName evidence="4">General stress A domain protein</fullName>
    </submittedName>
</protein>
<keyword evidence="2" id="KW-0808">Transferase</keyword>
<keyword evidence="3" id="KW-0479">Metal-binding</keyword>
<dbReference type="GO" id="GO:0016757">
    <property type="term" value="F:glycosyltransferase activity"/>
    <property type="evidence" value="ECO:0007669"/>
    <property type="project" value="UniProtKB-KW"/>
</dbReference>
<accession>A0AAJ0LFC5</accession>
<dbReference type="SUPFAM" id="SSF53448">
    <property type="entry name" value="Nucleotide-diphospho-sugar transferases"/>
    <property type="match status" value="2"/>
</dbReference>
<dbReference type="EMBL" id="AZDL01000012">
    <property type="protein sequence ID" value="KRK92963.1"/>
    <property type="molecule type" value="Genomic_DNA"/>
</dbReference>